<sequence>MTISSKGARSKTSKSTKGCGVRKGKIAIKSIENWTVSHDDEIVKRALETCNLTSLRMWSQLRKDRYDLFSNISVGHICKRVFQLAAGLGNEKKFNSENRENLKKLLDIVPGKKQETFYRQNIRTEEARGGKGGGGGGRGGGG</sequence>
<evidence type="ECO:0000256" key="1">
    <source>
        <dbReference type="SAM" id="MobiDB-lite"/>
    </source>
</evidence>
<protein>
    <submittedName>
        <fullName evidence="2">Uncharacterized protein</fullName>
    </submittedName>
</protein>
<dbReference type="PaxDb" id="67767-A0A0J7K8Z8"/>
<dbReference type="Proteomes" id="UP000036403">
    <property type="component" value="Unassembled WGS sequence"/>
</dbReference>
<feature type="region of interest" description="Disordered" evidence="1">
    <location>
        <begin position="123"/>
        <end position="142"/>
    </location>
</feature>
<gene>
    <name evidence="2" type="ORF">RF55_13994</name>
</gene>
<evidence type="ECO:0000313" key="2">
    <source>
        <dbReference type="EMBL" id="KMQ86898.1"/>
    </source>
</evidence>
<dbReference type="AlphaFoldDB" id="A0A0J7K8Z8"/>
<name>A0A0J7K8Z8_LASNI</name>
<proteinExistence type="predicted"/>
<organism evidence="2 3">
    <name type="scientific">Lasius niger</name>
    <name type="common">Black garden ant</name>
    <dbReference type="NCBI Taxonomy" id="67767"/>
    <lineage>
        <taxon>Eukaryota</taxon>
        <taxon>Metazoa</taxon>
        <taxon>Ecdysozoa</taxon>
        <taxon>Arthropoda</taxon>
        <taxon>Hexapoda</taxon>
        <taxon>Insecta</taxon>
        <taxon>Pterygota</taxon>
        <taxon>Neoptera</taxon>
        <taxon>Endopterygota</taxon>
        <taxon>Hymenoptera</taxon>
        <taxon>Apocrita</taxon>
        <taxon>Aculeata</taxon>
        <taxon>Formicoidea</taxon>
        <taxon>Formicidae</taxon>
        <taxon>Formicinae</taxon>
        <taxon>Lasius</taxon>
        <taxon>Lasius</taxon>
    </lineage>
</organism>
<feature type="compositionally biased region" description="Gly residues" evidence="1">
    <location>
        <begin position="130"/>
        <end position="142"/>
    </location>
</feature>
<comment type="caution">
    <text evidence="2">The sequence shown here is derived from an EMBL/GenBank/DDBJ whole genome shotgun (WGS) entry which is preliminary data.</text>
</comment>
<evidence type="ECO:0000313" key="3">
    <source>
        <dbReference type="Proteomes" id="UP000036403"/>
    </source>
</evidence>
<keyword evidence="3" id="KW-1185">Reference proteome</keyword>
<accession>A0A0J7K8Z8</accession>
<dbReference type="EMBL" id="LBMM01011330">
    <property type="protein sequence ID" value="KMQ86898.1"/>
    <property type="molecule type" value="Genomic_DNA"/>
</dbReference>
<reference evidence="2 3" key="1">
    <citation type="submission" date="2015-04" db="EMBL/GenBank/DDBJ databases">
        <title>Lasius niger genome sequencing.</title>
        <authorList>
            <person name="Konorov E.A."/>
            <person name="Nikitin M.A."/>
            <person name="Kirill M.V."/>
            <person name="Chang P."/>
        </authorList>
    </citation>
    <scope>NUCLEOTIDE SEQUENCE [LARGE SCALE GENOMIC DNA]</scope>
    <source>
        <tissue evidence="2">Whole</tissue>
    </source>
</reference>